<dbReference type="Gene3D" id="2.30.39.10">
    <property type="entry name" value="Alpha-1-antitrypsin, domain 1"/>
    <property type="match status" value="1"/>
</dbReference>
<dbReference type="GO" id="GO:0004867">
    <property type="term" value="F:serine-type endopeptidase inhibitor activity"/>
    <property type="evidence" value="ECO:0007669"/>
    <property type="project" value="InterPro"/>
</dbReference>
<dbReference type="Gene3D" id="3.30.497.10">
    <property type="entry name" value="Antithrombin, subunit I, domain 2"/>
    <property type="match status" value="1"/>
</dbReference>
<dbReference type="EMBL" id="AZBU02000006">
    <property type="protein sequence ID" value="TKR71782.1"/>
    <property type="molecule type" value="Genomic_DNA"/>
</dbReference>
<dbReference type="InterPro" id="IPR036186">
    <property type="entry name" value="Serpin_sf"/>
</dbReference>
<feature type="region of interest" description="Disordered" evidence="3">
    <location>
        <begin position="1"/>
        <end position="21"/>
    </location>
</feature>
<evidence type="ECO:0000313" key="6">
    <source>
        <dbReference type="Proteomes" id="UP000298663"/>
    </source>
</evidence>
<name>A0A4U5MQQ7_STECR</name>
<dbReference type="Pfam" id="PF00079">
    <property type="entry name" value="Serpin"/>
    <property type="match status" value="1"/>
</dbReference>
<dbReference type="OrthoDB" id="9518664at2759"/>
<dbReference type="SMART" id="SM00093">
    <property type="entry name" value="SERPIN"/>
    <property type="match status" value="1"/>
</dbReference>
<dbReference type="Proteomes" id="UP000298663">
    <property type="component" value="Unassembled WGS sequence"/>
</dbReference>
<comment type="similarity">
    <text evidence="1 2">Belongs to the serpin family.</text>
</comment>
<protein>
    <recommendedName>
        <fullName evidence="4">Serpin domain-containing protein</fullName>
    </recommendedName>
</protein>
<reference evidence="5 6" key="2">
    <citation type="journal article" date="2019" name="G3 (Bethesda)">
        <title>Hybrid Assembly of the Genome of the Entomopathogenic Nematode Steinernema carpocapsae Identifies the X-Chromosome.</title>
        <authorList>
            <person name="Serra L."/>
            <person name="Macchietto M."/>
            <person name="Macias-Munoz A."/>
            <person name="McGill C.J."/>
            <person name="Rodriguez I.M."/>
            <person name="Rodriguez B."/>
            <person name="Murad R."/>
            <person name="Mortazavi A."/>
        </authorList>
    </citation>
    <scope>NUCLEOTIDE SEQUENCE [LARGE SCALE GENOMIC DNA]</scope>
    <source>
        <strain evidence="5 6">ALL</strain>
    </source>
</reference>
<organism evidence="5 6">
    <name type="scientific">Steinernema carpocapsae</name>
    <name type="common">Entomopathogenic nematode</name>
    <dbReference type="NCBI Taxonomy" id="34508"/>
    <lineage>
        <taxon>Eukaryota</taxon>
        <taxon>Metazoa</taxon>
        <taxon>Ecdysozoa</taxon>
        <taxon>Nematoda</taxon>
        <taxon>Chromadorea</taxon>
        <taxon>Rhabditida</taxon>
        <taxon>Tylenchina</taxon>
        <taxon>Panagrolaimomorpha</taxon>
        <taxon>Strongyloidoidea</taxon>
        <taxon>Steinernematidae</taxon>
        <taxon>Steinernema</taxon>
    </lineage>
</organism>
<dbReference type="CDD" id="cd00172">
    <property type="entry name" value="serpin"/>
    <property type="match status" value="1"/>
</dbReference>
<dbReference type="SUPFAM" id="SSF56574">
    <property type="entry name" value="Serpins"/>
    <property type="match status" value="1"/>
</dbReference>
<dbReference type="InterPro" id="IPR000215">
    <property type="entry name" value="Serpin_fam"/>
</dbReference>
<dbReference type="GO" id="GO:0005615">
    <property type="term" value="C:extracellular space"/>
    <property type="evidence" value="ECO:0007669"/>
    <property type="project" value="InterPro"/>
</dbReference>
<dbReference type="InterPro" id="IPR023796">
    <property type="entry name" value="Serpin_dom"/>
</dbReference>
<dbReference type="STRING" id="34508.A0A4U5MQQ7"/>
<feature type="compositionally biased region" description="Basic residues" evidence="3">
    <location>
        <begin position="1"/>
        <end position="10"/>
    </location>
</feature>
<accession>A0A4U5MQQ7</accession>
<dbReference type="InterPro" id="IPR042178">
    <property type="entry name" value="Serpin_sf_1"/>
</dbReference>
<evidence type="ECO:0000256" key="2">
    <source>
        <dbReference type="RuleBase" id="RU000411"/>
    </source>
</evidence>
<dbReference type="AlphaFoldDB" id="A0A4U5MQQ7"/>
<gene>
    <name evidence="5" type="ORF">L596_019324</name>
</gene>
<keyword evidence="6" id="KW-1185">Reference proteome</keyword>
<reference evidence="5 6" key="1">
    <citation type="journal article" date="2015" name="Genome Biol.">
        <title>Comparative genomics of Steinernema reveals deeply conserved gene regulatory networks.</title>
        <authorList>
            <person name="Dillman A.R."/>
            <person name="Macchietto M."/>
            <person name="Porter C.F."/>
            <person name="Rogers A."/>
            <person name="Williams B."/>
            <person name="Antoshechkin I."/>
            <person name="Lee M.M."/>
            <person name="Goodwin Z."/>
            <person name="Lu X."/>
            <person name="Lewis E.E."/>
            <person name="Goodrich-Blair H."/>
            <person name="Stock S.P."/>
            <person name="Adams B.J."/>
            <person name="Sternberg P.W."/>
            <person name="Mortazavi A."/>
        </authorList>
    </citation>
    <scope>NUCLEOTIDE SEQUENCE [LARGE SCALE GENOMIC DNA]</scope>
    <source>
        <strain evidence="5 6">ALL</strain>
    </source>
</reference>
<comment type="caution">
    <text evidence="5">The sequence shown here is derived from an EMBL/GenBank/DDBJ whole genome shotgun (WGS) entry which is preliminary data.</text>
</comment>
<dbReference type="InterPro" id="IPR042185">
    <property type="entry name" value="Serpin_sf_2"/>
</dbReference>
<evidence type="ECO:0000259" key="4">
    <source>
        <dbReference type="SMART" id="SM00093"/>
    </source>
</evidence>
<sequence>MNSKKRRTSRTSKLPPEPKKPKRAFNSIKNAYVDSFAHLALKLLNTKNKESSVTSPYSICLMMATAGVGARGRTQQEIFEAIINSANIEAASNFFGESFEELTELRVASAVFVDQHCTLKDNYKNQLKQHYSTNLQSADFSKNAARERKRINAFIEEKTNGQIQNLIPSVAISDETRFVLANAVYLTAHFDDIFDEEYTKLRTFHGESRRKTKVLTMEGMIEAGADQNVPAANPRKLLTSFFHYLDFFIGKDQKYRFFIFLPVKKVSCARLRAELLGENSLNFSEIFNKAEPIQEAWLEIPKFKTEANFDLVPFLESCGVLEAFKPSADFSGITDEPLQLGFAGHKAMFEMNEKGITASAASYCTSIPISGSLMRKHFKMIANRPFLYGICCNGLPLFLGQYY</sequence>
<feature type="domain" description="Serpin" evidence="4">
    <location>
        <begin position="41"/>
        <end position="403"/>
    </location>
</feature>
<proteinExistence type="inferred from homology"/>
<evidence type="ECO:0000256" key="1">
    <source>
        <dbReference type="ARBA" id="ARBA00009500"/>
    </source>
</evidence>
<dbReference type="PANTHER" id="PTHR11461">
    <property type="entry name" value="SERINE PROTEASE INHIBITOR, SERPIN"/>
    <property type="match status" value="1"/>
</dbReference>
<dbReference type="PANTHER" id="PTHR11461:SF211">
    <property type="entry name" value="GH10112P-RELATED"/>
    <property type="match status" value="1"/>
</dbReference>
<evidence type="ECO:0000256" key="3">
    <source>
        <dbReference type="SAM" id="MobiDB-lite"/>
    </source>
</evidence>
<evidence type="ECO:0000313" key="5">
    <source>
        <dbReference type="EMBL" id="TKR71782.1"/>
    </source>
</evidence>